<gene>
    <name evidence="2" type="ORF">FF36_00433</name>
</gene>
<dbReference type="OrthoDB" id="529448at2"/>
<feature type="region of interest" description="Disordered" evidence="1">
    <location>
        <begin position="106"/>
        <end position="129"/>
    </location>
</feature>
<dbReference type="Proteomes" id="UP000032545">
    <property type="component" value="Unassembled WGS sequence"/>
</dbReference>
<dbReference type="EMBL" id="JYFN01000002">
    <property type="protein sequence ID" value="KJE25300.1"/>
    <property type="molecule type" value="Genomic_DNA"/>
</dbReference>
<sequence length="129" mass="13915" precursor="true">MSDRRNTLDAAARLSVTMAATAVVAAVLLLPSSSWWACLALIPLTIARVAYLGAVRAALAYGECVCTAFDLHRFDMLTALHVPLPGTPEAERALNRQLCSAWRQGTLTTTPYDDPQRLDGRDRPPHGAA</sequence>
<dbReference type="PATRIC" id="fig|1502723.3.peg.480"/>
<dbReference type="AlphaFoldDB" id="A0A0D8BMI9"/>
<comment type="caution">
    <text evidence="2">The sequence shown here is derived from an EMBL/GenBank/DDBJ whole genome shotgun (WGS) entry which is preliminary data.</text>
</comment>
<proteinExistence type="predicted"/>
<dbReference type="RefSeq" id="WP_044883190.1">
    <property type="nucleotide sequence ID" value="NZ_JYFN01000002.1"/>
</dbReference>
<feature type="compositionally biased region" description="Basic and acidic residues" evidence="1">
    <location>
        <begin position="114"/>
        <end position="129"/>
    </location>
</feature>
<evidence type="ECO:0000313" key="2">
    <source>
        <dbReference type="EMBL" id="KJE25300.1"/>
    </source>
</evidence>
<organism evidence="2 3">
    <name type="scientific">Frankia torreyi</name>
    <dbReference type="NCBI Taxonomy" id="1856"/>
    <lineage>
        <taxon>Bacteria</taxon>
        <taxon>Bacillati</taxon>
        <taxon>Actinomycetota</taxon>
        <taxon>Actinomycetes</taxon>
        <taxon>Frankiales</taxon>
        <taxon>Frankiaceae</taxon>
        <taxon>Frankia</taxon>
    </lineage>
</organism>
<reference evidence="3" key="1">
    <citation type="submission" date="2015-02" db="EMBL/GenBank/DDBJ databases">
        <title>Draft Genome of Frankia sp. CpI1-S.</title>
        <authorList>
            <person name="Oshone R.T."/>
            <person name="Ngom M."/>
            <person name="Ghodhbane-Gtari F."/>
            <person name="Gtari M."/>
            <person name="Morris K."/>
            <person name="Thomas K."/>
            <person name="Sen A."/>
            <person name="Tisa L.S."/>
        </authorList>
    </citation>
    <scope>NUCLEOTIDE SEQUENCE [LARGE SCALE GENOMIC DNA]</scope>
    <source>
        <strain evidence="3">CpI1-S</strain>
    </source>
</reference>
<accession>A0A0D8BMI9</accession>
<protein>
    <submittedName>
        <fullName evidence="2">Uncharacterized protein</fullName>
    </submittedName>
</protein>
<evidence type="ECO:0000313" key="3">
    <source>
        <dbReference type="Proteomes" id="UP000032545"/>
    </source>
</evidence>
<name>A0A0D8BMI9_9ACTN</name>
<keyword evidence="3" id="KW-1185">Reference proteome</keyword>
<reference evidence="2 3" key="2">
    <citation type="journal article" date="2016" name="Genome Announc.">
        <title>Permanent Draft Genome Sequences for Two Variants of Frankia sp. Strain CpI1, the First Frankia Strain Isolated from Root Nodules of Comptonia peregrina.</title>
        <authorList>
            <person name="Oshone R."/>
            <person name="Hurst S.G.IV."/>
            <person name="Abebe-Akele F."/>
            <person name="Simpson S."/>
            <person name="Morris K."/>
            <person name="Thomas W.K."/>
            <person name="Tisa L.S."/>
        </authorList>
    </citation>
    <scope>NUCLEOTIDE SEQUENCE [LARGE SCALE GENOMIC DNA]</scope>
    <source>
        <strain evidence="3">CpI1-S</strain>
    </source>
</reference>
<evidence type="ECO:0000256" key="1">
    <source>
        <dbReference type="SAM" id="MobiDB-lite"/>
    </source>
</evidence>